<keyword evidence="1" id="KW-1133">Transmembrane helix</keyword>
<keyword evidence="1" id="KW-0812">Transmembrane</keyword>
<organism evidence="2">
    <name type="scientific">Largus sp</name>
    <dbReference type="NCBI Taxonomy" id="2931298"/>
    <lineage>
        <taxon>Eukaryota</taxon>
        <taxon>Metazoa</taxon>
        <taxon>Ecdysozoa</taxon>
        <taxon>Arthropoda</taxon>
        <taxon>Hexapoda</taxon>
        <taxon>Insecta</taxon>
        <taxon>Pterygota</taxon>
        <taxon>Neoptera</taxon>
        <taxon>Paraneoptera</taxon>
        <taxon>Hemiptera</taxon>
        <taxon>Heteroptera</taxon>
        <taxon>Panheteroptera</taxon>
        <taxon>Pentatomomorpha</taxon>
        <taxon>Pyrrhocoroidea</taxon>
        <taxon>Largidae</taxon>
        <taxon>Largus</taxon>
    </lineage>
</organism>
<evidence type="ECO:0000313" key="2">
    <source>
        <dbReference type="EMBL" id="UPL65270.1"/>
    </source>
</evidence>
<feature type="transmembrane region" description="Helical" evidence="1">
    <location>
        <begin position="79"/>
        <end position="97"/>
    </location>
</feature>
<dbReference type="EMBL" id="MW619643">
    <property type="protein sequence ID" value="UPL65270.1"/>
    <property type="molecule type" value="Genomic_DNA"/>
</dbReference>
<accession>A0A8T9ZWV3</accession>
<name>A0A8T9ZWV3_9HEMI</name>
<evidence type="ECO:0000256" key="1">
    <source>
        <dbReference type="SAM" id="Phobius"/>
    </source>
</evidence>
<keyword evidence="1" id="KW-0472">Membrane</keyword>
<keyword evidence="2" id="KW-0496">Mitochondrion</keyword>
<feature type="transmembrane region" description="Helical" evidence="1">
    <location>
        <begin position="46"/>
        <end position="67"/>
    </location>
</feature>
<sequence>MVFISMMSVISFIFLWLSHPLSMGLMIILQAITIALLSGLMLGSFLFSYIITIVMLSGMLVLFIYMASVASNEKFKTPVMIMISALLIFLTLLFLVHDNNEPSHKMLSNTNMEKMTLTNMLNNKYLVTLIVFYLLFTMITVSSIVNIMEGPLRVNS</sequence>
<protein>
    <submittedName>
        <fullName evidence="2">NADH dehydrogenase subunit 6</fullName>
    </submittedName>
</protein>
<reference evidence="2" key="1">
    <citation type="journal article" date="2022" name="Cladistics">
        <title>Diversification of the phytophagous lineages of true bugs (Insecta: Hemiptera: Heteroptera) shortly after that of the flowering plants.</title>
        <authorList>
            <person name="Ye F."/>
            <person name="Kment P."/>
            <person name="Redei D."/>
            <person name="Luo J.Y."/>
            <person name="Wang Y.H."/>
            <person name="Kuechler S.M."/>
            <person name="Zhang W.W."/>
            <person name="Chen P.P."/>
            <person name="Wu H.Y."/>
            <person name="Wu Y.Z."/>
            <person name="Sun X.Y."/>
            <person name="Ding L."/>
            <person name="Wang Y.R."/>
            <person name="Xie Q."/>
        </authorList>
    </citation>
    <scope>NUCLEOTIDE SEQUENCE</scope>
</reference>
<proteinExistence type="predicted"/>
<feature type="transmembrane region" description="Helical" evidence="1">
    <location>
        <begin position="125"/>
        <end position="148"/>
    </location>
</feature>
<feature type="transmembrane region" description="Helical" evidence="1">
    <location>
        <begin position="12"/>
        <end position="40"/>
    </location>
</feature>
<geneLocation type="mitochondrion" evidence="2"/>
<dbReference type="AlphaFoldDB" id="A0A8T9ZWV3"/>